<gene>
    <name evidence="1" type="ORF">J2Z71_000964</name>
</gene>
<comment type="caution">
    <text evidence="1">The sequence shown here is derived from an EMBL/GenBank/DDBJ whole genome shotgun (WGS) entry which is preliminary data.</text>
</comment>
<name>A0ABS4KCC0_9FIRM</name>
<dbReference type="Proteomes" id="UP001519306">
    <property type="component" value="Unassembled WGS sequence"/>
</dbReference>
<evidence type="ECO:0000313" key="1">
    <source>
        <dbReference type="EMBL" id="MBP2025434.1"/>
    </source>
</evidence>
<evidence type="ECO:0000313" key="2">
    <source>
        <dbReference type="Proteomes" id="UP001519306"/>
    </source>
</evidence>
<reference evidence="1 2" key="1">
    <citation type="submission" date="2021-03" db="EMBL/GenBank/DDBJ databases">
        <title>Genomic Encyclopedia of Type Strains, Phase IV (KMG-IV): sequencing the most valuable type-strain genomes for metagenomic binning, comparative biology and taxonomic classification.</title>
        <authorList>
            <person name="Goeker M."/>
        </authorList>
    </citation>
    <scope>NUCLEOTIDE SEQUENCE [LARGE SCALE GENOMIC DNA]</scope>
    <source>
        <strain evidence="1 2">DSM 27563</strain>
    </source>
</reference>
<protein>
    <submittedName>
        <fullName evidence="1">Uncharacterized protein</fullName>
    </submittedName>
</protein>
<accession>A0ABS4KCC0</accession>
<dbReference type="EMBL" id="JAGGLJ010000007">
    <property type="protein sequence ID" value="MBP2025434.1"/>
    <property type="molecule type" value="Genomic_DNA"/>
</dbReference>
<sequence length="170" mass="20061">MKTIKIFSQSTILEQFSYKITSDNFTYKAFTELPSPIKSILKEKRAYLLKISVINENNEIISIFKNYQSPITSNLFEIIANNTTYYLKESNNFRMPDFFINTDFGKVEISGLIAKGEYFININNKKIANINTYKSKEKKEYNLEYDTDYDILKELLISIVLILDNLYHYY</sequence>
<keyword evidence="2" id="KW-1185">Reference proteome</keyword>
<organism evidence="1 2">
    <name type="scientific">Peptoniphilus stercorisuis</name>
    <dbReference type="NCBI Taxonomy" id="1436965"/>
    <lineage>
        <taxon>Bacteria</taxon>
        <taxon>Bacillati</taxon>
        <taxon>Bacillota</taxon>
        <taxon>Tissierellia</taxon>
        <taxon>Tissierellales</taxon>
        <taxon>Peptoniphilaceae</taxon>
        <taxon>Peptoniphilus</taxon>
    </lineage>
</organism>
<proteinExistence type="predicted"/>
<dbReference type="RefSeq" id="WP_210060724.1">
    <property type="nucleotide sequence ID" value="NZ_JAGGLJ010000007.1"/>
</dbReference>